<evidence type="ECO:0000259" key="25">
    <source>
        <dbReference type="Pfam" id="PF08245"/>
    </source>
</evidence>
<dbReference type="Pfam" id="PF02875">
    <property type="entry name" value="Mur_ligase_C"/>
    <property type="match status" value="1"/>
</dbReference>
<dbReference type="InterPro" id="IPR001645">
    <property type="entry name" value="Folylpolyglutamate_synth"/>
</dbReference>
<reference evidence="26 27" key="1">
    <citation type="submission" date="2011-09" db="EMBL/GenBank/DDBJ databases">
        <authorList>
            <consortium name="US DOE Joint Genome Institute (JGI-PGF)"/>
            <person name="Lucas S."/>
            <person name="Han J."/>
            <person name="Lapidus A."/>
            <person name="Cheng J.-F."/>
            <person name="Goodwin L."/>
            <person name="Pitluck S."/>
            <person name="Peters L."/>
            <person name="Land M.L."/>
            <person name="Hauser L."/>
            <person name="Orellana R."/>
            <person name="Lovley D."/>
            <person name="Woyke T.J."/>
        </authorList>
    </citation>
    <scope>NUCLEOTIDE SEQUENCE [LARGE SCALE GENOMIC DNA]</scope>
    <source>
        <strain evidence="26 27">2ac9</strain>
    </source>
</reference>
<dbReference type="PROSITE" id="PS01012">
    <property type="entry name" value="FOLYLPOLYGLU_SYNT_2"/>
    <property type="match status" value="1"/>
</dbReference>
<dbReference type="AlphaFoldDB" id="I5B5S2"/>
<keyword evidence="14" id="KW-0460">Magnesium</keyword>
<dbReference type="NCBIfam" id="TIGR01499">
    <property type="entry name" value="folC"/>
    <property type="match status" value="1"/>
</dbReference>
<dbReference type="InterPro" id="IPR036565">
    <property type="entry name" value="Mur-like_cat_sf"/>
</dbReference>
<evidence type="ECO:0000259" key="24">
    <source>
        <dbReference type="Pfam" id="PF02875"/>
    </source>
</evidence>
<comment type="similarity">
    <text evidence="5 23">Belongs to the folylpolyglutamate synthase family.</text>
</comment>
<evidence type="ECO:0000313" key="26">
    <source>
        <dbReference type="EMBL" id="EIM64835.1"/>
    </source>
</evidence>
<comment type="pathway">
    <text evidence="3">Cofactor biosynthesis; tetrahydrofolate biosynthesis; 7,8-dihydrofolate from 2-amino-4-hydroxy-6-hydroxymethyl-7,8-dihydropteridine diphosphate and 4-aminobenzoate: step 2/2.</text>
</comment>
<comment type="catalytic activity">
    <reaction evidence="22">
        <text>7,8-dihydropteroate + L-glutamate + ATP = 7,8-dihydrofolate + ADP + phosphate + H(+)</text>
        <dbReference type="Rhea" id="RHEA:23584"/>
        <dbReference type="ChEBI" id="CHEBI:15378"/>
        <dbReference type="ChEBI" id="CHEBI:17839"/>
        <dbReference type="ChEBI" id="CHEBI:29985"/>
        <dbReference type="ChEBI" id="CHEBI:30616"/>
        <dbReference type="ChEBI" id="CHEBI:43474"/>
        <dbReference type="ChEBI" id="CHEBI:57451"/>
        <dbReference type="ChEBI" id="CHEBI:456216"/>
        <dbReference type="EC" id="6.3.2.12"/>
    </reaction>
</comment>
<dbReference type="GO" id="GO:0008841">
    <property type="term" value="F:dihydrofolate synthase activity"/>
    <property type="evidence" value="ECO:0007669"/>
    <property type="project" value="UniProtKB-EC"/>
</dbReference>
<dbReference type="Gene3D" id="3.90.190.20">
    <property type="entry name" value="Mur ligase, C-terminal domain"/>
    <property type="match status" value="1"/>
</dbReference>
<evidence type="ECO:0000256" key="5">
    <source>
        <dbReference type="ARBA" id="ARBA00008276"/>
    </source>
</evidence>
<comment type="subunit">
    <text evidence="6">Monomer.</text>
</comment>
<dbReference type="InterPro" id="IPR018109">
    <property type="entry name" value="Folylpolyglutamate_synth_CS"/>
</dbReference>
<keyword evidence="15" id="KW-0289">Folate biosynthesis</keyword>
<evidence type="ECO:0000256" key="7">
    <source>
        <dbReference type="ARBA" id="ARBA00013023"/>
    </source>
</evidence>
<evidence type="ECO:0000256" key="15">
    <source>
        <dbReference type="ARBA" id="ARBA00022909"/>
    </source>
</evidence>
<dbReference type="InterPro" id="IPR004101">
    <property type="entry name" value="Mur_ligase_C"/>
</dbReference>
<dbReference type="STRING" id="879212.DespoDRAFT_03025"/>
<dbReference type="GO" id="GO:0046654">
    <property type="term" value="P:tetrahydrofolate biosynthetic process"/>
    <property type="evidence" value="ECO:0007669"/>
    <property type="project" value="UniProtKB-UniPathway"/>
</dbReference>
<evidence type="ECO:0000256" key="20">
    <source>
        <dbReference type="ARBA" id="ARBA00047808"/>
    </source>
</evidence>
<dbReference type="GO" id="GO:0046872">
    <property type="term" value="F:metal ion binding"/>
    <property type="evidence" value="ECO:0007669"/>
    <property type="project" value="UniProtKB-KW"/>
</dbReference>
<evidence type="ECO:0000256" key="16">
    <source>
        <dbReference type="ARBA" id="ARBA00030048"/>
    </source>
</evidence>
<evidence type="ECO:0000256" key="3">
    <source>
        <dbReference type="ARBA" id="ARBA00004799"/>
    </source>
</evidence>
<dbReference type="GO" id="GO:0046656">
    <property type="term" value="P:folic acid biosynthetic process"/>
    <property type="evidence" value="ECO:0007669"/>
    <property type="project" value="UniProtKB-KW"/>
</dbReference>
<evidence type="ECO:0000256" key="14">
    <source>
        <dbReference type="ARBA" id="ARBA00022842"/>
    </source>
</evidence>
<evidence type="ECO:0000256" key="2">
    <source>
        <dbReference type="ARBA" id="ARBA00002714"/>
    </source>
</evidence>
<comment type="catalytic activity">
    <reaction evidence="19">
        <text>(6S)-5,6,7,8-tetrahydrofolyl-(gamma-L-Glu)(n) + L-glutamate + ATP = (6S)-5,6,7,8-tetrahydrofolyl-(gamma-L-Glu)(n+1) + ADP + phosphate + H(+)</text>
        <dbReference type="Rhea" id="RHEA:10580"/>
        <dbReference type="Rhea" id="RHEA-COMP:14738"/>
        <dbReference type="Rhea" id="RHEA-COMP:14740"/>
        <dbReference type="ChEBI" id="CHEBI:15378"/>
        <dbReference type="ChEBI" id="CHEBI:29985"/>
        <dbReference type="ChEBI" id="CHEBI:30616"/>
        <dbReference type="ChEBI" id="CHEBI:43474"/>
        <dbReference type="ChEBI" id="CHEBI:141005"/>
        <dbReference type="ChEBI" id="CHEBI:456216"/>
        <dbReference type="EC" id="6.3.2.17"/>
    </reaction>
</comment>
<dbReference type="SUPFAM" id="SSF53244">
    <property type="entry name" value="MurD-like peptide ligases, peptide-binding domain"/>
    <property type="match status" value="1"/>
</dbReference>
<evidence type="ECO:0000256" key="13">
    <source>
        <dbReference type="ARBA" id="ARBA00022840"/>
    </source>
</evidence>
<gene>
    <name evidence="26" type="ORF">DespoDRAFT_03025</name>
</gene>
<reference evidence="26 27" key="2">
    <citation type="submission" date="2012-02" db="EMBL/GenBank/DDBJ databases">
        <title>Improved High-Quality Draft sequence of Desulfobacter postgatei 2ac9.</title>
        <authorList>
            <consortium name="US DOE Joint Genome Institute"/>
            <person name="Lucas S."/>
            <person name="Han J."/>
            <person name="Lapidus A."/>
            <person name="Cheng J.-F."/>
            <person name="Goodwin L."/>
            <person name="Pitluck S."/>
            <person name="Peters L."/>
            <person name="Ovchinnikova G."/>
            <person name="Held B."/>
            <person name="Detter J.C."/>
            <person name="Han C."/>
            <person name="Tapia R."/>
            <person name="Land M."/>
            <person name="Hauser L."/>
            <person name="Kyrpides N."/>
            <person name="Ivanova N."/>
            <person name="Pagani I."/>
            <person name="Orellana R."/>
            <person name="Lovley D."/>
            <person name="Woyke T."/>
        </authorList>
    </citation>
    <scope>NUCLEOTIDE SEQUENCE [LARGE SCALE GENOMIC DNA]</scope>
    <source>
        <strain evidence="26 27">2ac9</strain>
    </source>
</reference>
<evidence type="ECO:0000256" key="18">
    <source>
        <dbReference type="ARBA" id="ARBA00032510"/>
    </source>
</evidence>
<keyword evidence="27" id="KW-1185">Reference proteome</keyword>
<comment type="pathway">
    <text evidence="4">Cofactor biosynthesis; tetrahydrofolylpolyglutamate biosynthesis.</text>
</comment>
<comment type="catalytic activity">
    <reaction evidence="21">
        <text>(6R)-5,10-methylenetetrahydrofolyl-(gamma-L-Glu)(n) + L-glutamate + ATP = (6R)-5,10-methylenetetrahydrofolyl-(gamma-L-Glu)(n+1) + ADP + phosphate + H(+)</text>
        <dbReference type="Rhea" id="RHEA:51912"/>
        <dbReference type="Rhea" id="RHEA-COMP:13257"/>
        <dbReference type="Rhea" id="RHEA-COMP:13258"/>
        <dbReference type="ChEBI" id="CHEBI:15378"/>
        <dbReference type="ChEBI" id="CHEBI:29985"/>
        <dbReference type="ChEBI" id="CHEBI:30616"/>
        <dbReference type="ChEBI" id="CHEBI:43474"/>
        <dbReference type="ChEBI" id="CHEBI:136572"/>
        <dbReference type="ChEBI" id="CHEBI:456216"/>
        <dbReference type="EC" id="6.3.2.17"/>
    </reaction>
</comment>
<dbReference type="PANTHER" id="PTHR11136:SF0">
    <property type="entry name" value="DIHYDROFOLATE SYNTHETASE-RELATED"/>
    <property type="match status" value="1"/>
</dbReference>
<dbReference type="EMBL" id="CM001488">
    <property type="protein sequence ID" value="EIM64835.1"/>
    <property type="molecule type" value="Genomic_DNA"/>
</dbReference>
<keyword evidence="13 23" id="KW-0067">ATP-binding</keyword>
<accession>I5B5S2</accession>
<dbReference type="Pfam" id="PF08245">
    <property type="entry name" value="Mur_ligase_M"/>
    <property type="match status" value="1"/>
</dbReference>
<evidence type="ECO:0000256" key="10">
    <source>
        <dbReference type="ARBA" id="ARBA00022598"/>
    </source>
</evidence>
<organism evidence="26 27">
    <name type="scientific">Desulfobacter postgatei 2ac9</name>
    <dbReference type="NCBI Taxonomy" id="879212"/>
    <lineage>
        <taxon>Bacteria</taxon>
        <taxon>Pseudomonadati</taxon>
        <taxon>Thermodesulfobacteriota</taxon>
        <taxon>Desulfobacteria</taxon>
        <taxon>Desulfobacterales</taxon>
        <taxon>Desulfobacteraceae</taxon>
        <taxon>Desulfobacter</taxon>
    </lineage>
</organism>
<dbReference type="Gene3D" id="3.40.1190.10">
    <property type="entry name" value="Mur-like, catalytic domain"/>
    <property type="match status" value="1"/>
</dbReference>
<dbReference type="PIRSF" id="PIRSF001563">
    <property type="entry name" value="Folylpolyglu_synth"/>
    <property type="match status" value="1"/>
</dbReference>
<keyword evidence="12 23" id="KW-0547">Nucleotide-binding</keyword>
<evidence type="ECO:0000256" key="4">
    <source>
        <dbReference type="ARBA" id="ARBA00005150"/>
    </source>
</evidence>
<evidence type="ECO:0000256" key="11">
    <source>
        <dbReference type="ARBA" id="ARBA00022723"/>
    </source>
</evidence>
<dbReference type="GO" id="GO:0005524">
    <property type="term" value="F:ATP binding"/>
    <property type="evidence" value="ECO:0007669"/>
    <property type="project" value="UniProtKB-KW"/>
</dbReference>
<dbReference type="PROSITE" id="PS01011">
    <property type="entry name" value="FOLYLPOLYGLU_SYNT_1"/>
    <property type="match status" value="1"/>
</dbReference>
<dbReference type="SUPFAM" id="SSF53623">
    <property type="entry name" value="MurD-like peptide ligases, catalytic domain"/>
    <property type="match status" value="1"/>
</dbReference>
<dbReference type="RefSeq" id="WP_004074474.1">
    <property type="nucleotide sequence ID" value="NZ_CM001488.1"/>
</dbReference>
<evidence type="ECO:0000256" key="6">
    <source>
        <dbReference type="ARBA" id="ARBA00011245"/>
    </source>
</evidence>
<evidence type="ECO:0000313" key="27">
    <source>
        <dbReference type="Proteomes" id="UP000005778"/>
    </source>
</evidence>
<dbReference type="GO" id="GO:0005737">
    <property type="term" value="C:cytoplasm"/>
    <property type="evidence" value="ECO:0007669"/>
    <property type="project" value="TreeGrafter"/>
</dbReference>
<comment type="cofactor">
    <cofactor evidence="1">
        <name>Mg(2+)</name>
        <dbReference type="ChEBI" id="CHEBI:18420"/>
    </cofactor>
</comment>
<sequence length="435" mass="47965">MPNAPYELCLEKIYNLGRFGIKLELDTILNILSQLNTPQDNYSMIHVAGTNGKGSTATCIASILRAAGFKTGIYTSPHLVRFNERICVNGQQISDADVVSAYEAVDAADNGLRPATFFEIVTAMAFYHFAREKVEWAIIETGMGGRFDATNIITPQVSVITNLSIEHAEYLGHTIRDIAREKGGIIKSGVPAVTAVSQPSGIDRLSKIAKDQGAALYRFKKEFSIRKTPGQATYNYKGIYQNFKGLTKPLSGEHQRENLSLALAAVELVFEQNQITDPRYKLTQEVVHKGLAQVNWPGRLEKIMDRPLVILDGAHNFKACVLLGKYLNQTLGDKKLTLVIGILDDKPYEAMLAQLLPRAQRVIVTKAKINRSIEPAILTAAIKKIFKGDLQVIEDVKNAVSHAISTSYDDDAICISGSLYVAGEAKEKFDMDFIN</sequence>
<evidence type="ECO:0000256" key="17">
    <source>
        <dbReference type="ARBA" id="ARBA00030592"/>
    </source>
</evidence>
<proteinExistence type="inferred from homology"/>
<evidence type="ECO:0000256" key="23">
    <source>
        <dbReference type="PIRNR" id="PIRNR001563"/>
    </source>
</evidence>
<feature type="domain" description="Mur ligase C-terminal" evidence="24">
    <location>
        <begin position="298"/>
        <end position="418"/>
    </location>
</feature>
<evidence type="ECO:0000256" key="22">
    <source>
        <dbReference type="ARBA" id="ARBA00049161"/>
    </source>
</evidence>
<feature type="domain" description="Mur ligase central" evidence="25">
    <location>
        <begin position="47"/>
        <end position="266"/>
    </location>
</feature>
<dbReference type="UniPathway" id="UPA00077">
    <property type="reaction ID" value="UER00157"/>
</dbReference>
<protein>
    <recommendedName>
        <fullName evidence="9">Dihydrofolate synthase/folylpolyglutamate synthase</fullName>
        <ecNumber evidence="7">6.3.2.12</ecNumber>
        <ecNumber evidence="8">6.3.2.17</ecNumber>
    </recommendedName>
    <alternativeName>
        <fullName evidence="18">Folylpoly-gamma-glutamate synthetase-dihydrofolate synthetase</fullName>
    </alternativeName>
    <alternativeName>
        <fullName evidence="16">Folylpolyglutamate synthetase</fullName>
    </alternativeName>
    <alternativeName>
        <fullName evidence="17">Tetrahydrofolylpolyglutamate synthase</fullName>
    </alternativeName>
</protein>
<name>I5B5S2_9BACT</name>
<dbReference type="InterPro" id="IPR013221">
    <property type="entry name" value="Mur_ligase_cen"/>
</dbReference>
<dbReference type="Proteomes" id="UP000005778">
    <property type="component" value="Chromosome"/>
</dbReference>
<comment type="function">
    <text evidence="2">Functions in two distinct reactions of the de novo folate biosynthetic pathway. Catalyzes the addition of a glutamate residue to dihydropteroate (7,8-dihydropteroate or H2Pte) to form dihydrofolate (7,8-dihydrofolate monoglutamate or H2Pte-Glu). Also catalyzes successive additions of L-glutamate to tetrahydrofolate or 10-formyltetrahydrofolate or 5,10-methylenetetrahydrofolate, leading to folylpolyglutamate derivatives.</text>
</comment>
<evidence type="ECO:0000256" key="21">
    <source>
        <dbReference type="ARBA" id="ARBA00049035"/>
    </source>
</evidence>
<evidence type="ECO:0000256" key="8">
    <source>
        <dbReference type="ARBA" id="ARBA00013025"/>
    </source>
</evidence>
<keyword evidence="11" id="KW-0479">Metal-binding</keyword>
<dbReference type="PANTHER" id="PTHR11136">
    <property type="entry name" value="FOLYLPOLYGLUTAMATE SYNTHASE-RELATED"/>
    <property type="match status" value="1"/>
</dbReference>
<dbReference type="EC" id="6.3.2.17" evidence="8"/>
<dbReference type="eggNOG" id="COG0285">
    <property type="taxonomic scope" value="Bacteria"/>
</dbReference>
<keyword evidence="10 23" id="KW-0436">Ligase</keyword>
<dbReference type="FunFam" id="3.40.1190.10:FF:000004">
    <property type="entry name" value="Dihydrofolate synthase/folylpolyglutamate synthase"/>
    <property type="match status" value="1"/>
</dbReference>
<evidence type="ECO:0000256" key="19">
    <source>
        <dbReference type="ARBA" id="ARBA00047493"/>
    </source>
</evidence>
<dbReference type="InterPro" id="IPR036615">
    <property type="entry name" value="Mur_ligase_C_dom_sf"/>
</dbReference>
<dbReference type="EC" id="6.3.2.12" evidence="7"/>
<evidence type="ECO:0000256" key="1">
    <source>
        <dbReference type="ARBA" id="ARBA00001946"/>
    </source>
</evidence>
<dbReference type="HOGENOM" id="CLU_015869_1_2_7"/>
<dbReference type="OrthoDB" id="9809356at2"/>
<evidence type="ECO:0000256" key="12">
    <source>
        <dbReference type="ARBA" id="ARBA00022741"/>
    </source>
</evidence>
<comment type="catalytic activity">
    <reaction evidence="20">
        <text>10-formyltetrahydrofolyl-(gamma-L-Glu)(n) + L-glutamate + ATP = 10-formyltetrahydrofolyl-(gamma-L-Glu)(n+1) + ADP + phosphate + H(+)</text>
        <dbReference type="Rhea" id="RHEA:51904"/>
        <dbReference type="Rhea" id="RHEA-COMP:13088"/>
        <dbReference type="Rhea" id="RHEA-COMP:14300"/>
        <dbReference type="ChEBI" id="CHEBI:15378"/>
        <dbReference type="ChEBI" id="CHEBI:29985"/>
        <dbReference type="ChEBI" id="CHEBI:30616"/>
        <dbReference type="ChEBI" id="CHEBI:43474"/>
        <dbReference type="ChEBI" id="CHEBI:134413"/>
        <dbReference type="ChEBI" id="CHEBI:456216"/>
        <dbReference type="EC" id="6.3.2.17"/>
    </reaction>
</comment>
<evidence type="ECO:0000256" key="9">
    <source>
        <dbReference type="ARBA" id="ARBA00019357"/>
    </source>
</evidence>
<dbReference type="GO" id="GO:0004326">
    <property type="term" value="F:tetrahydrofolylpolyglutamate synthase activity"/>
    <property type="evidence" value="ECO:0007669"/>
    <property type="project" value="UniProtKB-EC"/>
</dbReference>